<dbReference type="Proteomes" id="UP000287651">
    <property type="component" value="Unassembled WGS sequence"/>
</dbReference>
<gene>
    <name evidence="1" type="ORF">B296_00028097</name>
</gene>
<dbReference type="EMBL" id="AMZH03003295">
    <property type="protein sequence ID" value="RRT72777.1"/>
    <property type="molecule type" value="Genomic_DNA"/>
</dbReference>
<protein>
    <submittedName>
        <fullName evidence="1">Uncharacterized protein</fullName>
    </submittedName>
</protein>
<comment type="caution">
    <text evidence="1">The sequence shown here is derived from an EMBL/GenBank/DDBJ whole genome shotgun (WGS) entry which is preliminary data.</text>
</comment>
<evidence type="ECO:0000313" key="1">
    <source>
        <dbReference type="EMBL" id="RRT72777.1"/>
    </source>
</evidence>
<name>A0A427A978_ENSVE</name>
<dbReference type="AlphaFoldDB" id="A0A427A978"/>
<organism evidence="1 2">
    <name type="scientific">Ensete ventricosum</name>
    <name type="common">Abyssinian banana</name>
    <name type="synonym">Musa ensete</name>
    <dbReference type="NCBI Taxonomy" id="4639"/>
    <lineage>
        <taxon>Eukaryota</taxon>
        <taxon>Viridiplantae</taxon>
        <taxon>Streptophyta</taxon>
        <taxon>Embryophyta</taxon>
        <taxon>Tracheophyta</taxon>
        <taxon>Spermatophyta</taxon>
        <taxon>Magnoliopsida</taxon>
        <taxon>Liliopsida</taxon>
        <taxon>Zingiberales</taxon>
        <taxon>Musaceae</taxon>
        <taxon>Ensete</taxon>
    </lineage>
</organism>
<accession>A0A427A978</accession>
<proteinExistence type="predicted"/>
<evidence type="ECO:0000313" key="2">
    <source>
        <dbReference type="Proteomes" id="UP000287651"/>
    </source>
</evidence>
<sequence length="160" mass="18339">MLPLLESQNRTEEDKLYHYLDEFISIFILEERLQTSNYCNRTTVFALLDHTAAVLSKQRVQSKSPTNTCFFLAGPHLIITAAQHLAPLLISCRLDHCNDVTSYAALFARPHIITGYHGDIVDGTYTVVYHVIVSLHSYFDSHRRRLRLPGACHRSMDYDT</sequence>
<reference evidence="1 2" key="1">
    <citation type="journal article" date="2014" name="Agronomy (Basel)">
        <title>A Draft Genome Sequence for Ensete ventricosum, the Drought-Tolerant Tree Against Hunger.</title>
        <authorList>
            <person name="Harrison J."/>
            <person name="Moore K.A."/>
            <person name="Paszkiewicz K."/>
            <person name="Jones T."/>
            <person name="Grant M."/>
            <person name="Ambacheew D."/>
            <person name="Muzemil S."/>
            <person name="Studholme D.J."/>
        </authorList>
    </citation>
    <scope>NUCLEOTIDE SEQUENCE [LARGE SCALE GENOMIC DNA]</scope>
</reference>